<proteinExistence type="inferred from homology"/>
<comment type="caution">
    <text evidence="7">The sequence shown here is derived from an EMBL/GenBank/DDBJ whole genome shotgun (WGS) entry which is preliminary data.</text>
</comment>
<keyword evidence="8" id="KW-1185">Reference proteome</keyword>
<dbReference type="InterPro" id="IPR016819">
    <property type="entry name" value="RNase_P/MRP_POP5"/>
</dbReference>
<dbReference type="InterPro" id="IPR002759">
    <property type="entry name" value="Pop5/Rpp14/Rnp2-like"/>
</dbReference>
<dbReference type="Pfam" id="PF01900">
    <property type="entry name" value="RNase_P_Rpp14"/>
    <property type="match status" value="1"/>
</dbReference>
<evidence type="ECO:0000256" key="1">
    <source>
        <dbReference type="ARBA" id="ARBA00010800"/>
    </source>
</evidence>
<dbReference type="Proteomes" id="UP000292052">
    <property type="component" value="Unassembled WGS sequence"/>
</dbReference>
<evidence type="ECO:0000256" key="6">
    <source>
        <dbReference type="PIRNR" id="PIRNR023803"/>
    </source>
</evidence>
<reference evidence="7 8" key="1">
    <citation type="submission" date="2017-03" db="EMBL/GenBank/DDBJ databases">
        <title>Genome of the blue death feigning beetle - Asbolus verrucosus.</title>
        <authorList>
            <person name="Rider S.D."/>
        </authorList>
    </citation>
    <scope>NUCLEOTIDE SEQUENCE [LARGE SCALE GENOMIC DNA]</scope>
    <source>
        <strain evidence="7">Butters</strain>
        <tissue evidence="7">Head and leg muscle</tissue>
    </source>
</reference>
<organism evidence="7 8">
    <name type="scientific">Asbolus verrucosus</name>
    <name type="common">Desert ironclad beetle</name>
    <dbReference type="NCBI Taxonomy" id="1661398"/>
    <lineage>
        <taxon>Eukaryota</taxon>
        <taxon>Metazoa</taxon>
        <taxon>Ecdysozoa</taxon>
        <taxon>Arthropoda</taxon>
        <taxon>Hexapoda</taxon>
        <taxon>Insecta</taxon>
        <taxon>Pterygota</taxon>
        <taxon>Neoptera</taxon>
        <taxon>Endopterygota</taxon>
        <taxon>Coleoptera</taxon>
        <taxon>Polyphaga</taxon>
        <taxon>Cucujiformia</taxon>
        <taxon>Tenebrionidae</taxon>
        <taxon>Pimeliinae</taxon>
        <taxon>Asbolus</taxon>
    </lineage>
</organism>
<accession>A0A482WED3</accession>
<dbReference type="GO" id="GO:0006364">
    <property type="term" value="P:rRNA processing"/>
    <property type="evidence" value="ECO:0007669"/>
    <property type="project" value="UniProtKB-KW"/>
</dbReference>
<dbReference type="GO" id="GO:0005730">
    <property type="term" value="C:nucleolus"/>
    <property type="evidence" value="ECO:0007669"/>
    <property type="project" value="UniProtKB-SubCell"/>
</dbReference>
<gene>
    <name evidence="7" type="ORF">BDFB_008408</name>
</gene>
<comment type="subcellular location">
    <subcellularLocation>
        <location evidence="6">Nucleus</location>
        <location evidence="6">Nucleolus</location>
    </subcellularLocation>
</comment>
<dbReference type="Gene3D" id="3.30.70.3250">
    <property type="entry name" value="Ribonuclease P, Pop5 subunit"/>
    <property type="match status" value="1"/>
</dbReference>
<evidence type="ECO:0000256" key="4">
    <source>
        <dbReference type="ARBA" id="ARBA00023242"/>
    </source>
</evidence>
<dbReference type="PIRSF" id="PIRSF023803">
    <property type="entry name" value="Ribonuclease_P_prd"/>
    <property type="match status" value="1"/>
</dbReference>
<dbReference type="SUPFAM" id="SSF160350">
    <property type="entry name" value="Rnp2-like"/>
    <property type="match status" value="1"/>
</dbReference>
<dbReference type="GO" id="GO:0001682">
    <property type="term" value="P:tRNA 5'-leader removal"/>
    <property type="evidence" value="ECO:0007669"/>
    <property type="project" value="InterPro"/>
</dbReference>
<dbReference type="GO" id="GO:0030677">
    <property type="term" value="C:ribonuclease P complex"/>
    <property type="evidence" value="ECO:0007669"/>
    <property type="project" value="InterPro"/>
</dbReference>
<evidence type="ECO:0000256" key="3">
    <source>
        <dbReference type="ARBA" id="ARBA00022694"/>
    </source>
</evidence>
<protein>
    <recommendedName>
        <fullName evidence="5 6">Ribonuclease P/MRP protein subunit POP5</fullName>
    </recommendedName>
</protein>
<dbReference type="AlphaFoldDB" id="A0A482WED3"/>
<dbReference type="GO" id="GO:0033204">
    <property type="term" value="F:ribonuclease P RNA binding"/>
    <property type="evidence" value="ECO:0007669"/>
    <property type="project" value="InterPro"/>
</dbReference>
<keyword evidence="3 6" id="KW-0819">tRNA processing</keyword>
<dbReference type="EMBL" id="QDEB01004437">
    <property type="protein sequence ID" value="RZC42848.1"/>
    <property type="molecule type" value="Genomic_DNA"/>
</dbReference>
<dbReference type="PANTHER" id="PTHR48414">
    <property type="entry name" value="POP5 HOMOLOG, RIBONUCLEASE P_MRP SUBUNIT"/>
    <property type="match status" value="1"/>
</dbReference>
<evidence type="ECO:0000313" key="7">
    <source>
        <dbReference type="EMBL" id="RZC42848.1"/>
    </source>
</evidence>
<comment type="similarity">
    <text evidence="1 6">Belongs to the eukaryotic/archaeal RNase P protein component 2 family.</text>
</comment>
<keyword evidence="2" id="KW-0698">rRNA processing</keyword>
<sequence>MVRHKNRYMIIEINQGAKKDSYALQLKPPSLHYSIMSMVQQLHGDFGVAAIMAGFTAKYCNEKTRIAIIRCRHGPHRLVASSLPCIKFIENKPVNINTLYIGATIKHCFKFIKNYQQRKFEEYCVGLKNDEEKEALKKALMNLDPILSIH</sequence>
<dbReference type="STRING" id="1661398.A0A482WED3"/>
<evidence type="ECO:0000256" key="5">
    <source>
        <dbReference type="ARBA" id="ARBA00044198"/>
    </source>
</evidence>
<name>A0A482WED3_ASBVE</name>
<evidence type="ECO:0000256" key="2">
    <source>
        <dbReference type="ARBA" id="ARBA00022552"/>
    </source>
</evidence>
<dbReference type="PANTHER" id="PTHR48414:SF1">
    <property type="entry name" value="POP5 HOMOLOG, RIBONUCLEASE P_MRP SUBUNIT"/>
    <property type="match status" value="1"/>
</dbReference>
<comment type="function">
    <text evidence="6">Component of ribonuclease P, a protein complex that generates mature tRNA molecules by cleaving their 5'-ends.</text>
</comment>
<dbReference type="OrthoDB" id="277888at2759"/>
<evidence type="ECO:0000313" key="8">
    <source>
        <dbReference type="Proteomes" id="UP000292052"/>
    </source>
</evidence>
<dbReference type="InterPro" id="IPR038085">
    <property type="entry name" value="Rnp2-like_sf"/>
</dbReference>
<keyword evidence="4 6" id="KW-0539">Nucleus</keyword>